<dbReference type="SUPFAM" id="SSF88946">
    <property type="entry name" value="Sigma2 domain of RNA polymerase sigma factors"/>
    <property type="match status" value="1"/>
</dbReference>
<keyword evidence="4" id="KW-0804">Transcription</keyword>
<sequence>MEEAIANIHLSDSREAVITQAMGLHGQALLELVYSYVQNRELAEDLTQEIFLKCYQKLHQYNGKAKFKTWLWQIAINHCRDYLKSWYNQNVFVSEEHAGAVSSMKEAFENQVVAKDEHEQLAHAVMSLSPVYREVIYLHYYEDLSMKEISYVTGANQNTVKTRLKRAKVLLKESLEG</sequence>
<dbReference type="GO" id="GO:0003677">
    <property type="term" value="F:DNA binding"/>
    <property type="evidence" value="ECO:0007669"/>
    <property type="project" value="InterPro"/>
</dbReference>
<evidence type="ECO:0000259" key="6">
    <source>
        <dbReference type="Pfam" id="PF08281"/>
    </source>
</evidence>
<feature type="domain" description="RNA polymerase sigma-70 region 2" evidence="5">
    <location>
        <begin position="25"/>
        <end position="85"/>
    </location>
</feature>
<dbReference type="PANTHER" id="PTHR43133:SF60">
    <property type="entry name" value="RNA POLYMERASE SIGMA FACTOR SIGV"/>
    <property type="match status" value="1"/>
</dbReference>
<reference evidence="7" key="1">
    <citation type="submission" date="2022-07" db="EMBL/GenBank/DDBJ databases">
        <authorList>
            <person name="Li W.-J."/>
            <person name="Deng Q.-Q."/>
        </authorList>
    </citation>
    <scope>NUCLEOTIDE SEQUENCE</scope>
    <source>
        <strain evidence="7">SYSU M60031</strain>
    </source>
</reference>
<name>A0AA41X9T2_9BACI</name>
<dbReference type="InterPro" id="IPR013249">
    <property type="entry name" value="RNA_pol_sigma70_r4_t2"/>
</dbReference>
<dbReference type="AlphaFoldDB" id="A0AA41X9T2"/>
<dbReference type="InterPro" id="IPR013324">
    <property type="entry name" value="RNA_pol_sigma_r3/r4-like"/>
</dbReference>
<comment type="caution">
    <text evidence="7">The sequence shown here is derived from an EMBL/GenBank/DDBJ whole genome shotgun (WGS) entry which is preliminary data.</text>
</comment>
<dbReference type="NCBIfam" id="NF006930">
    <property type="entry name" value="PRK09415.1"/>
    <property type="match status" value="1"/>
</dbReference>
<evidence type="ECO:0000256" key="1">
    <source>
        <dbReference type="ARBA" id="ARBA00010641"/>
    </source>
</evidence>
<gene>
    <name evidence="7" type="ORF">NK662_12515</name>
</gene>
<evidence type="ECO:0000256" key="2">
    <source>
        <dbReference type="ARBA" id="ARBA00023015"/>
    </source>
</evidence>
<dbReference type="EMBL" id="JANCLT010000006">
    <property type="protein sequence ID" value="MCP8969349.1"/>
    <property type="molecule type" value="Genomic_DNA"/>
</dbReference>
<dbReference type="Proteomes" id="UP001156102">
    <property type="component" value="Unassembled WGS sequence"/>
</dbReference>
<dbReference type="Gene3D" id="1.10.10.10">
    <property type="entry name" value="Winged helix-like DNA-binding domain superfamily/Winged helix DNA-binding domain"/>
    <property type="match status" value="1"/>
</dbReference>
<dbReference type="Gene3D" id="1.10.1740.10">
    <property type="match status" value="1"/>
</dbReference>
<dbReference type="PANTHER" id="PTHR43133">
    <property type="entry name" value="RNA POLYMERASE ECF-TYPE SIGMA FACTO"/>
    <property type="match status" value="1"/>
</dbReference>
<evidence type="ECO:0000256" key="4">
    <source>
        <dbReference type="ARBA" id="ARBA00023163"/>
    </source>
</evidence>
<accession>A0AA41X9T2</accession>
<proteinExistence type="inferred from homology"/>
<dbReference type="Pfam" id="PF04542">
    <property type="entry name" value="Sigma70_r2"/>
    <property type="match status" value="1"/>
</dbReference>
<comment type="similarity">
    <text evidence="1">Belongs to the sigma-70 factor family. ECF subfamily.</text>
</comment>
<keyword evidence="8" id="KW-1185">Reference proteome</keyword>
<dbReference type="InterPro" id="IPR014284">
    <property type="entry name" value="RNA_pol_sigma-70_dom"/>
</dbReference>
<dbReference type="InterPro" id="IPR036388">
    <property type="entry name" value="WH-like_DNA-bd_sf"/>
</dbReference>
<keyword evidence="3" id="KW-0731">Sigma factor</keyword>
<dbReference type="InterPro" id="IPR013325">
    <property type="entry name" value="RNA_pol_sigma_r2"/>
</dbReference>
<dbReference type="GO" id="GO:0006352">
    <property type="term" value="P:DNA-templated transcription initiation"/>
    <property type="evidence" value="ECO:0007669"/>
    <property type="project" value="InterPro"/>
</dbReference>
<keyword evidence="2" id="KW-0805">Transcription regulation</keyword>
<evidence type="ECO:0000256" key="3">
    <source>
        <dbReference type="ARBA" id="ARBA00023082"/>
    </source>
</evidence>
<protein>
    <submittedName>
        <fullName evidence="7">Sigma-70 family RNA polymerase sigma factor</fullName>
    </submittedName>
</protein>
<dbReference type="RefSeq" id="WP_254759273.1">
    <property type="nucleotide sequence ID" value="NZ_JANCLT010000006.1"/>
</dbReference>
<evidence type="ECO:0000259" key="5">
    <source>
        <dbReference type="Pfam" id="PF04542"/>
    </source>
</evidence>
<dbReference type="InterPro" id="IPR039425">
    <property type="entry name" value="RNA_pol_sigma-70-like"/>
</dbReference>
<dbReference type="GO" id="GO:0016987">
    <property type="term" value="F:sigma factor activity"/>
    <property type="evidence" value="ECO:0007669"/>
    <property type="project" value="UniProtKB-KW"/>
</dbReference>
<dbReference type="CDD" id="cd06171">
    <property type="entry name" value="Sigma70_r4"/>
    <property type="match status" value="1"/>
</dbReference>
<organism evidence="7 8">
    <name type="scientific">Ectobacillus ponti</name>
    <dbReference type="NCBI Taxonomy" id="2961894"/>
    <lineage>
        <taxon>Bacteria</taxon>
        <taxon>Bacillati</taxon>
        <taxon>Bacillota</taxon>
        <taxon>Bacilli</taxon>
        <taxon>Bacillales</taxon>
        <taxon>Bacillaceae</taxon>
        <taxon>Ectobacillus</taxon>
    </lineage>
</organism>
<evidence type="ECO:0000313" key="8">
    <source>
        <dbReference type="Proteomes" id="UP001156102"/>
    </source>
</evidence>
<dbReference type="InterPro" id="IPR007627">
    <property type="entry name" value="RNA_pol_sigma70_r2"/>
</dbReference>
<dbReference type="SUPFAM" id="SSF88659">
    <property type="entry name" value="Sigma3 and sigma4 domains of RNA polymerase sigma factors"/>
    <property type="match status" value="1"/>
</dbReference>
<dbReference type="Pfam" id="PF08281">
    <property type="entry name" value="Sigma70_r4_2"/>
    <property type="match status" value="1"/>
</dbReference>
<feature type="domain" description="RNA polymerase sigma factor 70 region 4 type 2" evidence="6">
    <location>
        <begin position="119"/>
        <end position="169"/>
    </location>
</feature>
<evidence type="ECO:0000313" key="7">
    <source>
        <dbReference type="EMBL" id="MCP8969349.1"/>
    </source>
</evidence>
<dbReference type="NCBIfam" id="TIGR02937">
    <property type="entry name" value="sigma70-ECF"/>
    <property type="match status" value="1"/>
</dbReference>